<evidence type="ECO:0000256" key="2">
    <source>
        <dbReference type="ARBA" id="ARBA00022898"/>
    </source>
</evidence>
<name>A0AAW0B402_9AGAR</name>
<keyword evidence="5" id="KW-1185">Reference proteome</keyword>
<evidence type="ECO:0000256" key="3">
    <source>
        <dbReference type="RuleBase" id="RU362118"/>
    </source>
</evidence>
<dbReference type="Proteomes" id="UP001362999">
    <property type="component" value="Unassembled WGS sequence"/>
</dbReference>
<dbReference type="GO" id="GO:0003962">
    <property type="term" value="F:cystathionine gamma-synthase activity"/>
    <property type="evidence" value="ECO:0007669"/>
    <property type="project" value="TreeGrafter"/>
</dbReference>
<organism evidence="4 5">
    <name type="scientific">Favolaschia claudopus</name>
    <dbReference type="NCBI Taxonomy" id="2862362"/>
    <lineage>
        <taxon>Eukaryota</taxon>
        <taxon>Fungi</taxon>
        <taxon>Dikarya</taxon>
        <taxon>Basidiomycota</taxon>
        <taxon>Agaricomycotina</taxon>
        <taxon>Agaricomycetes</taxon>
        <taxon>Agaricomycetidae</taxon>
        <taxon>Agaricales</taxon>
        <taxon>Marasmiineae</taxon>
        <taxon>Mycenaceae</taxon>
        <taxon>Favolaschia</taxon>
    </lineage>
</organism>
<dbReference type="SUPFAM" id="SSF53383">
    <property type="entry name" value="PLP-dependent transferases"/>
    <property type="match status" value="1"/>
</dbReference>
<gene>
    <name evidence="4" type="ORF">R3P38DRAFT_2976270</name>
</gene>
<comment type="cofactor">
    <cofactor evidence="1 3">
        <name>pyridoxal 5'-phosphate</name>
        <dbReference type="ChEBI" id="CHEBI:597326"/>
    </cofactor>
</comment>
<keyword evidence="2 3" id="KW-0663">Pyridoxal phosphate</keyword>
<dbReference type="InterPro" id="IPR015422">
    <property type="entry name" value="PyrdxlP-dep_Trfase_small"/>
</dbReference>
<comment type="similarity">
    <text evidence="3">Belongs to the trans-sulfuration enzymes family.</text>
</comment>
<comment type="caution">
    <text evidence="4">The sequence shown here is derived from an EMBL/GenBank/DDBJ whole genome shotgun (WGS) entry which is preliminary data.</text>
</comment>
<dbReference type="EMBL" id="JAWWNJ010000044">
    <property type="protein sequence ID" value="KAK7019293.1"/>
    <property type="molecule type" value="Genomic_DNA"/>
</dbReference>
<evidence type="ECO:0000313" key="4">
    <source>
        <dbReference type="EMBL" id="KAK7019293.1"/>
    </source>
</evidence>
<dbReference type="AlphaFoldDB" id="A0AAW0B402"/>
<dbReference type="PANTHER" id="PTHR42699:SF1">
    <property type="entry name" value="CYSTATHIONINE GAMMA-SYNTHASE-RELATED"/>
    <property type="match status" value="1"/>
</dbReference>
<keyword evidence="4" id="KW-0808">Transferase</keyword>
<dbReference type="InterPro" id="IPR000277">
    <property type="entry name" value="Cys/Met-Metab_PyrdxlP-dep_enz"/>
</dbReference>
<evidence type="ECO:0000256" key="1">
    <source>
        <dbReference type="ARBA" id="ARBA00001933"/>
    </source>
</evidence>
<dbReference type="Gene3D" id="3.90.1150.10">
    <property type="entry name" value="Aspartate Aminotransferase, domain 1"/>
    <property type="match status" value="1"/>
</dbReference>
<protein>
    <submittedName>
        <fullName evidence="4">Pyridoxal phosphate-dependent transferase</fullName>
    </submittedName>
</protein>
<dbReference type="Pfam" id="PF01053">
    <property type="entry name" value="Cys_Met_Meta_PP"/>
    <property type="match status" value="1"/>
</dbReference>
<dbReference type="GO" id="GO:0019346">
    <property type="term" value="P:transsulfuration"/>
    <property type="evidence" value="ECO:0007669"/>
    <property type="project" value="InterPro"/>
</dbReference>
<dbReference type="InterPro" id="IPR015421">
    <property type="entry name" value="PyrdxlP-dep_Trfase_major"/>
</dbReference>
<dbReference type="PANTHER" id="PTHR42699">
    <property type="match status" value="1"/>
</dbReference>
<dbReference type="Gene3D" id="3.40.640.10">
    <property type="entry name" value="Type I PLP-dependent aspartate aminotransferase-like (Major domain)"/>
    <property type="match status" value="1"/>
</dbReference>
<accession>A0AAW0B402</accession>
<proteinExistence type="inferred from homology"/>
<sequence length="319" mass="35403">MRVRRGPVVGLGALFAHTYHMFREAPEGFKHFGPCDAQSGVMDKLEAYIQTQEVVSCVFLEFPSNPLLVSVDLKRLRNLADQYGFLIFVDNTISGLSNVDLLPVADIIMVSLTKSFSGYANVMGGTAILNPSLPFYSALKDVCRDSFQNEIFVGDVEQLLANSADYLPRSIILDRNAKAITDLLQTHIHPGSAVTKVLYPSLSDTAANYEAFMRPATEGFVPGYGGLLSVDFASLEAARAFYDHLDVHKSPHLGAHLTLALNTNQFILSKDEEDFRYHERYGQKLEQVRIAAGLEEVEELTEVVEEALRHAEQEMGRQS</sequence>
<reference evidence="4 5" key="1">
    <citation type="journal article" date="2024" name="J Genomics">
        <title>Draft genome sequencing and assembly of Favolaschia claudopus CIRM-BRFM 2984 isolated from oak limbs.</title>
        <authorList>
            <person name="Navarro D."/>
            <person name="Drula E."/>
            <person name="Chaduli D."/>
            <person name="Cazenave R."/>
            <person name="Ahrendt S."/>
            <person name="Wang J."/>
            <person name="Lipzen A."/>
            <person name="Daum C."/>
            <person name="Barry K."/>
            <person name="Grigoriev I.V."/>
            <person name="Favel A."/>
            <person name="Rosso M.N."/>
            <person name="Martin F."/>
        </authorList>
    </citation>
    <scope>NUCLEOTIDE SEQUENCE [LARGE SCALE GENOMIC DNA]</scope>
    <source>
        <strain evidence="4 5">CIRM-BRFM 2984</strain>
    </source>
</reference>
<dbReference type="InterPro" id="IPR051750">
    <property type="entry name" value="Trans-sulfuration_enzymes"/>
</dbReference>
<evidence type="ECO:0000313" key="5">
    <source>
        <dbReference type="Proteomes" id="UP001362999"/>
    </source>
</evidence>
<dbReference type="GO" id="GO:0030170">
    <property type="term" value="F:pyridoxal phosphate binding"/>
    <property type="evidence" value="ECO:0007669"/>
    <property type="project" value="InterPro"/>
</dbReference>
<dbReference type="InterPro" id="IPR015424">
    <property type="entry name" value="PyrdxlP-dep_Trfase"/>
</dbReference>